<dbReference type="RefSeq" id="WP_050006022.1">
    <property type="nucleotide sequence ID" value="NZ_DAWBJP010000009.1"/>
</dbReference>
<evidence type="ECO:0000256" key="2">
    <source>
        <dbReference type="ARBA" id="ARBA00023125"/>
    </source>
</evidence>
<dbReference type="Proteomes" id="UP000032483">
    <property type="component" value="Unassembled WGS sequence"/>
</dbReference>
<dbReference type="GeneID" id="42857768"/>
<protein>
    <submittedName>
        <fullName evidence="5">AraC family transcriptional regulator</fullName>
    </submittedName>
</protein>
<dbReference type="Pfam" id="PF02311">
    <property type="entry name" value="AraC_binding"/>
    <property type="match status" value="1"/>
</dbReference>
<sequence length="313" mass="36040">MYYNAPLLYEQAYSITINNAEAPLYYFFDYDERSYNINMEFQHFHQFYEVHILLDGKASHIIEGDYYALQPYDIVFLRPALLHKTEYPVGAPRKRLIINFAIPADTPCLGGMLRQALAPFDAEVPIYRLGDAERASAFGYLNDIFTLGKQPRTPLTELAIHSKFVEFLCAVAQACPRNTYVPQEFDDSITHKIYSITSYIHSNYAQELSLDYISKKFFISPYYLSHQFKSVTGFTLINYIQMTRVRNAQQLLLYTDMKIADITAHCGFTSFSQFNRVFNKFCHTSPSLFRLNGSAGITPANNYIQLPAESREA</sequence>
<dbReference type="Pfam" id="PF12833">
    <property type="entry name" value="HTH_18"/>
    <property type="match status" value="1"/>
</dbReference>
<evidence type="ECO:0000313" key="6">
    <source>
        <dbReference type="Proteomes" id="UP000032483"/>
    </source>
</evidence>
<feature type="domain" description="HTH araC/xylS-type" evidence="4">
    <location>
        <begin position="194"/>
        <end position="292"/>
    </location>
</feature>
<keyword evidence="2" id="KW-0238">DNA-binding</keyword>
<dbReference type="PATRIC" id="fig|1550024.3.peg.3290"/>
<dbReference type="EMBL" id="JXXK01000024">
    <property type="protein sequence ID" value="KJF39080.1"/>
    <property type="molecule type" value="Genomic_DNA"/>
</dbReference>
<dbReference type="SUPFAM" id="SSF51215">
    <property type="entry name" value="Regulatory protein AraC"/>
    <property type="match status" value="1"/>
</dbReference>
<dbReference type="GO" id="GO:0043565">
    <property type="term" value="F:sequence-specific DNA binding"/>
    <property type="evidence" value="ECO:0007669"/>
    <property type="project" value="InterPro"/>
</dbReference>
<keyword evidence="3" id="KW-0804">Transcription</keyword>
<keyword evidence="6" id="KW-1185">Reference proteome</keyword>
<dbReference type="Gene3D" id="1.10.10.60">
    <property type="entry name" value="Homeodomain-like"/>
    <property type="match status" value="2"/>
</dbReference>
<dbReference type="SUPFAM" id="SSF46689">
    <property type="entry name" value="Homeodomain-like"/>
    <property type="match status" value="2"/>
</dbReference>
<accession>A0A0D8IWJ4</accession>
<reference evidence="5" key="1">
    <citation type="submission" date="2015-02" db="EMBL/GenBank/DDBJ databases">
        <title>A novel member of the family Ruminococcaceae isolated from human feces.</title>
        <authorList>
            <person name="Shkoporov A.N."/>
            <person name="Chaplin A.V."/>
            <person name="Motuzova O.V."/>
            <person name="Kafarskaia L.I."/>
            <person name="Khokhlova E.V."/>
            <person name="Efimov B.A."/>
        </authorList>
    </citation>
    <scope>NUCLEOTIDE SEQUENCE [LARGE SCALE GENOMIC DNA]</scope>
    <source>
        <strain evidence="5">585-1</strain>
    </source>
</reference>
<gene>
    <name evidence="5" type="ORF">TQ39_14450</name>
</gene>
<evidence type="ECO:0000256" key="1">
    <source>
        <dbReference type="ARBA" id="ARBA00023015"/>
    </source>
</evidence>
<dbReference type="InterPro" id="IPR003313">
    <property type="entry name" value="AraC-bd"/>
</dbReference>
<evidence type="ECO:0000256" key="3">
    <source>
        <dbReference type="ARBA" id="ARBA00023163"/>
    </source>
</evidence>
<dbReference type="PANTHER" id="PTHR43280">
    <property type="entry name" value="ARAC-FAMILY TRANSCRIPTIONAL REGULATOR"/>
    <property type="match status" value="1"/>
</dbReference>
<dbReference type="GO" id="GO:0003700">
    <property type="term" value="F:DNA-binding transcription factor activity"/>
    <property type="evidence" value="ECO:0007669"/>
    <property type="project" value="InterPro"/>
</dbReference>
<dbReference type="PROSITE" id="PS01124">
    <property type="entry name" value="HTH_ARAC_FAMILY_2"/>
    <property type="match status" value="1"/>
</dbReference>
<proteinExistence type="predicted"/>
<evidence type="ECO:0000313" key="5">
    <source>
        <dbReference type="EMBL" id="KJF39080.1"/>
    </source>
</evidence>
<dbReference type="AlphaFoldDB" id="A0A0D8IWJ4"/>
<dbReference type="InterPro" id="IPR018060">
    <property type="entry name" value="HTH_AraC"/>
</dbReference>
<keyword evidence="1" id="KW-0805">Transcription regulation</keyword>
<name>A0A0D8IWJ4_9FIRM</name>
<dbReference type="PANTHER" id="PTHR43280:SF34">
    <property type="entry name" value="ARAC-FAMILY TRANSCRIPTIONAL REGULATOR"/>
    <property type="match status" value="1"/>
</dbReference>
<dbReference type="InterPro" id="IPR037923">
    <property type="entry name" value="HTH-like"/>
</dbReference>
<dbReference type="InterPro" id="IPR009057">
    <property type="entry name" value="Homeodomain-like_sf"/>
</dbReference>
<comment type="caution">
    <text evidence="5">The sequence shown here is derived from an EMBL/GenBank/DDBJ whole genome shotgun (WGS) entry which is preliminary data.</text>
</comment>
<dbReference type="SMART" id="SM00342">
    <property type="entry name" value="HTH_ARAC"/>
    <property type="match status" value="1"/>
</dbReference>
<organism evidence="5 6">
    <name type="scientific">Ruthenibacterium lactatiformans</name>
    <dbReference type="NCBI Taxonomy" id="1550024"/>
    <lineage>
        <taxon>Bacteria</taxon>
        <taxon>Bacillati</taxon>
        <taxon>Bacillota</taxon>
        <taxon>Clostridia</taxon>
        <taxon>Eubacteriales</taxon>
        <taxon>Oscillospiraceae</taxon>
        <taxon>Ruthenibacterium</taxon>
    </lineage>
</organism>
<evidence type="ECO:0000259" key="4">
    <source>
        <dbReference type="PROSITE" id="PS01124"/>
    </source>
</evidence>